<dbReference type="InterPro" id="IPR008995">
    <property type="entry name" value="Mo/tungstate-bd_C_term_dom"/>
</dbReference>
<evidence type="ECO:0000256" key="3">
    <source>
        <dbReference type="ARBA" id="ARBA00022505"/>
    </source>
</evidence>
<keyword evidence="8" id="KW-0472">Membrane</keyword>
<feature type="domain" description="ABC transporter" evidence="10">
    <location>
        <begin position="2"/>
        <end position="234"/>
    </location>
</feature>
<keyword evidence="2" id="KW-1003">Cell membrane</keyword>
<dbReference type="InterPro" id="IPR011868">
    <property type="entry name" value="ModC_ABC_ATP-bd"/>
</dbReference>
<keyword evidence="3 9" id="KW-0500">Molybdenum</keyword>
<dbReference type="PANTHER" id="PTHR43514:SF4">
    <property type="entry name" value="ABC TRANSPORTER I FAMILY MEMBER 10"/>
    <property type="match status" value="1"/>
</dbReference>
<dbReference type="Gene3D" id="2.40.50.100">
    <property type="match status" value="1"/>
</dbReference>
<dbReference type="GO" id="GO:0140359">
    <property type="term" value="F:ABC-type transporter activity"/>
    <property type="evidence" value="ECO:0007669"/>
    <property type="project" value="InterPro"/>
</dbReference>
<keyword evidence="13" id="KW-1185">Reference proteome</keyword>
<evidence type="ECO:0000256" key="4">
    <source>
        <dbReference type="ARBA" id="ARBA00022519"/>
    </source>
</evidence>
<evidence type="ECO:0000256" key="7">
    <source>
        <dbReference type="ARBA" id="ARBA00022967"/>
    </source>
</evidence>
<sequence>MSQTQQIVIQFQHKLGHAQFDIDLVLPAQGITALFGRSGAGKTSIINAVSGLLTPDSGRINVGGQALFDSSNKTNVPIHQRRVGYVFQDARLFPHYSVKGNLCYGVKSFEQTHFDQIVDLLDIRPLLSRYPASLSGGEKQRVAIGRALLAKPNILLMDEPLASLDLPRKREVLPFLEQLAHSVKIPILYVSHSLHEVLHLANYLAIIDAGKVVASGPVAQIWSSQAMRPWQSFAEQSTLFEAQVLAQHEQYALTQVSLANSVSIWVQKLALEPKHPVRLQIRASDVSITRVRPEQTSIRNILPAIITQIERHGDDVNKESVSIQLQLGTECLLWATITPWALAELALKRGDEVFAQIKGVSVTQRDVATPALVRQH</sequence>
<dbReference type="InterPro" id="IPR003593">
    <property type="entry name" value="AAA+_ATPase"/>
</dbReference>
<dbReference type="GO" id="GO:0005524">
    <property type="term" value="F:ATP binding"/>
    <property type="evidence" value="ECO:0007669"/>
    <property type="project" value="UniProtKB-KW"/>
</dbReference>
<dbReference type="Gene3D" id="3.40.50.300">
    <property type="entry name" value="P-loop containing nucleotide triphosphate hydrolases"/>
    <property type="match status" value="1"/>
</dbReference>
<dbReference type="EMBL" id="JABAIK010000009">
    <property type="protein sequence ID" value="NLS13335.1"/>
    <property type="molecule type" value="Genomic_DNA"/>
</dbReference>
<evidence type="ECO:0000256" key="5">
    <source>
        <dbReference type="ARBA" id="ARBA00022741"/>
    </source>
</evidence>
<dbReference type="NCBIfam" id="NF008355">
    <property type="entry name" value="PRK11144.1"/>
    <property type="match status" value="1"/>
</dbReference>
<dbReference type="PROSITE" id="PS51866">
    <property type="entry name" value="MOP"/>
    <property type="match status" value="1"/>
</dbReference>
<dbReference type="FunFam" id="3.40.50.300:FF:000634">
    <property type="entry name" value="Molybdenum import ATP-binding protein ModC"/>
    <property type="match status" value="1"/>
</dbReference>
<dbReference type="AlphaFoldDB" id="A0A7X8TRA7"/>
<dbReference type="RefSeq" id="WP_168836428.1">
    <property type="nucleotide sequence ID" value="NZ_JABAIK010000009.1"/>
</dbReference>
<evidence type="ECO:0000259" key="10">
    <source>
        <dbReference type="PROSITE" id="PS50893"/>
    </source>
</evidence>
<dbReference type="InterPro" id="IPR004606">
    <property type="entry name" value="Mop_domain"/>
</dbReference>
<comment type="caution">
    <text evidence="12">The sequence shown here is derived from an EMBL/GenBank/DDBJ whole genome shotgun (WGS) entry which is preliminary data.</text>
</comment>
<feature type="domain" description="Mop" evidence="11">
    <location>
        <begin position="295"/>
        <end position="366"/>
    </location>
</feature>
<gene>
    <name evidence="12" type="primary">modC</name>
    <name evidence="12" type="ORF">HGP28_10570</name>
</gene>
<dbReference type="SMART" id="SM00382">
    <property type="entry name" value="AAA"/>
    <property type="match status" value="1"/>
</dbReference>
<dbReference type="Pfam" id="PF00005">
    <property type="entry name" value="ABC_tran"/>
    <property type="match status" value="1"/>
</dbReference>
<evidence type="ECO:0000313" key="12">
    <source>
        <dbReference type="EMBL" id="NLS13335.1"/>
    </source>
</evidence>
<organism evidence="12 13">
    <name type="scientific">Vibrio agarilyticus</name>
    <dbReference type="NCBI Taxonomy" id="2726741"/>
    <lineage>
        <taxon>Bacteria</taxon>
        <taxon>Pseudomonadati</taxon>
        <taxon>Pseudomonadota</taxon>
        <taxon>Gammaproteobacteria</taxon>
        <taxon>Vibrionales</taxon>
        <taxon>Vibrionaceae</taxon>
        <taxon>Vibrio</taxon>
    </lineage>
</organism>
<name>A0A7X8TRA7_9VIBR</name>
<accession>A0A7X8TRA7</accession>
<dbReference type="InterPro" id="IPR017871">
    <property type="entry name" value="ABC_transporter-like_CS"/>
</dbReference>
<keyword evidence="4" id="KW-0997">Cell inner membrane</keyword>
<dbReference type="InterPro" id="IPR050334">
    <property type="entry name" value="Molybdenum_import_ModC"/>
</dbReference>
<dbReference type="PROSITE" id="PS00211">
    <property type="entry name" value="ABC_TRANSPORTER_1"/>
    <property type="match status" value="1"/>
</dbReference>
<dbReference type="InterPro" id="IPR027417">
    <property type="entry name" value="P-loop_NTPase"/>
</dbReference>
<dbReference type="InterPro" id="IPR003439">
    <property type="entry name" value="ABC_transporter-like_ATP-bd"/>
</dbReference>
<evidence type="ECO:0000259" key="11">
    <source>
        <dbReference type="PROSITE" id="PS51866"/>
    </source>
</evidence>
<proteinExistence type="predicted"/>
<dbReference type="GO" id="GO:0016020">
    <property type="term" value="C:membrane"/>
    <property type="evidence" value="ECO:0007669"/>
    <property type="project" value="InterPro"/>
</dbReference>
<keyword evidence="6 12" id="KW-0067">ATP-binding</keyword>
<evidence type="ECO:0000256" key="2">
    <source>
        <dbReference type="ARBA" id="ARBA00022475"/>
    </source>
</evidence>
<evidence type="ECO:0000313" key="13">
    <source>
        <dbReference type="Proteomes" id="UP000535589"/>
    </source>
</evidence>
<dbReference type="PANTHER" id="PTHR43514">
    <property type="entry name" value="ABC TRANSPORTER I FAMILY MEMBER 10"/>
    <property type="match status" value="1"/>
</dbReference>
<keyword evidence="7" id="KW-1278">Translocase</keyword>
<dbReference type="Proteomes" id="UP000535589">
    <property type="component" value="Unassembled WGS sequence"/>
</dbReference>
<dbReference type="Pfam" id="PF03459">
    <property type="entry name" value="TOBE"/>
    <property type="match status" value="1"/>
</dbReference>
<evidence type="ECO:0000256" key="9">
    <source>
        <dbReference type="PROSITE-ProRule" id="PRU01213"/>
    </source>
</evidence>
<protein>
    <submittedName>
        <fullName evidence="12">Molybdenum ABC transporter ATP-binding protein ModC</fullName>
    </submittedName>
</protein>
<reference evidence="12 13" key="1">
    <citation type="submission" date="2020-04" db="EMBL/GenBank/DDBJ databases">
        <title>Vibrio sp. SM6, a novel species isolated from seawater.</title>
        <authorList>
            <person name="Wang X."/>
        </authorList>
    </citation>
    <scope>NUCLEOTIDE SEQUENCE [LARGE SCALE GENOMIC DNA]</scope>
    <source>
        <strain evidence="12 13">SM6</strain>
    </source>
</reference>
<dbReference type="SUPFAM" id="SSF52540">
    <property type="entry name" value="P-loop containing nucleoside triphosphate hydrolases"/>
    <property type="match status" value="1"/>
</dbReference>
<evidence type="ECO:0000256" key="6">
    <source>
        <dbReference type="ARBA" id="ARBA00022840"/>
    </source>
</evidence>
<dbReference type="InterPro" id="IPR005116">
    <property type="entry name" value="Transp-assoc_OB_typ1"/>
</dbReference>
<evidence type="ECO:0000256" key="1">
    <source>
        <dbReference type="ARBA" id="ARBA00022448"/>
    </source>
</evidence>
<dbReference type="SUPFAM" id="SSF50331">
    <property type="entry name" value="MOP-like"/>
    <property type="match status" value="1"/>
</dbReference>
<evidence type="ECO:0000256" key="8">
    <source>
        <dbReference type="ARBA" id="ARBA00023136"/>
    </source>
</evidence>
<dbReference type="PROSITE" id="PS50893">
    <property type="entry name" value="ABC_TRANSPORTER_2"/>
    <property type="match status" value="1"/>
</dbReference>
<keyword evidence="1" id="KW-0813">Transport</keyword>
<dbReference type="GO" id="GO:0016887">
    <property type="term" value="F:ATP hydrolysis activity"/>
    <property type="evidence" value="ECO:0007669"/>
    <property type="project" value="InterPro"/>
</dbReference>
<keyword evidence="5" id="KW-0547">Nucleotide-binding</keyword>
<dbReference type="GO" id="GO:0015098">
    <property type="term" value="F:molybdate ion transmembrane transporter activity"/>
    <property type="evidence" value="ECO:0007669"/>
    <property type="project" value="InterPro"/>
</dbReference>
<dbReference type="NCBIfam" id="TIGR02142">
    <property type="entry name" value="modC_ABC"/>
    <property type="match status" value="1"/>
</dbReference>